<reference evidence="1" key="1">
    <citation type="submission" date="2015-07" db="EMBL/GenBank/DDBJ databases">
        <title>Adaptation to a free-living lifestyle via gene acquisitions in the diplomonad Trepomonas sp. PC1.</title>
        <authorList>
            <person name="Xu F."/>
            <person name="Jerlstrom-Hultqvist J."/>
            <person name="Kolisko M."/>
            <person name="Simpson A.G.B."/>
            <person name="Roger A.J."/>
            <person name="Svard S.G."/>
            <person name="Andersson J.O."/>
        </authorList>
    </citation>
    <scope>NUCLEOTIDE SEQUENCE</scope>
    <source>
        <strain evidence="1">PC1</strain>
    </source>
</reference>
<name>A0A146JWK5_9EUKA</name>
<organism evidence="1">
    <name type="scientific">Trepomonas sp. PC1</name>
    <dbReference type="NCBI Taxonomy" id="1076344"/>
    <lineage>
        <taxon>Eukaryota</taxon>
        <taxon>Metamonada</taxon>
        <taxon>Diplomonadida</taxon>
        <taxon>Hexamitidae</taxon>
        <taxon>Hexamitinae</taxon>
        <taxon>Trepomonas</taxon>
    </lineage>
</organism>
<dbReference type="EMBL" id="GDID01007634">
    <property type="protein sequence ID" value="JAP88972.1"/>
    <property type="molecule type" value="Transcribed_RNA"/>
</dbReference>
<dbReference type="AlphaFoldDB" id="A0A146JWK5"/>
<proteinExistence type="predicted"/>
<accession>A0A146JWK5</accession>
<gene>
    <name evidence="1" type="ORF">TPC1_31533</name>
</gene>
<protein>
    <submittedName>
        <fullName evidence="1">Uncharacterized protein</fullName>
    </submittedName>
</protein>
<sequence length="340" mass="39502">IDLCQGTAVWSTRESNSSEFFTYCPITNQMLTSQKERLEISFFLQTEFEQLSVANSSLYHHLNLSQNPHKFHFVFRDFLQGSFIQPVNCASKRQFAAGTVLTCVFHHIFVNILAQFQDFDANSICWALCCESDENFILESFFGAFEQFFNAKAETEKISFLNENWVQTDFNQHCDTTQKQRGLESYDKNKFQTPQTNLAMLAQKPIKKLSLSSQQLIKQKSFAQYMDRTTISCAVHILCQLQHQQEITQKIAPTNPLQSEITIYLMVFGSKVPEVYCPGLKKVNRIQAMREMRYMVKIDLRQPLNMRELDITFDIKPGAQIAVKYKFKYDNTFKTVLPDQ</sequence>
<evidence type="ECO:0000313" key="1">
    <source>
        <dbReference type="EMBL" id="JAP88972.1"/>
    </source>
</evidence>
<feature type="non-terminal residue" evidence="1">
    <location>
        <position position="1"/>
    </location>
</feature>